<keyword evidence="2" id="KW-1185">Reference proteome</keyword>
<organism evidence="1 2">
    <name type="scientific">Oribacterium sinus F0268</name>
    <dbReference type="NCBI Taxonomy" id="585501"/>
    <lineage>
        <taxon>Bacteria</taxon>
        <taxon>Bacillati</taxon>
        <taxon>Bacillota</taxon>
        <taxon>Clostridia</taxon>
        <taxon>Lachnospirales</taxon>
        <taxon>Lachnospiraceae</taxon>
        <taxon>Oribacterium</taxon>
    </lineage>
</organism>
<dbReference type="InParanoid" id="C2KYF6"/>
<name>C2KYF6_9FIRM</name>
<accession>C2KYF6</accession>
<sequence length="40" mass="4528">QAHTASIASALEFLQFFTALWFRDLEQFQVGQGKKQGLSQ</sequence>
<reference evidence="1 2" key="1">
    <citation type="submission" date="2009-04" db="EMBL/GenBank/DDBJ databases">
        <authorList>
            <person name="Qin X."/>
            <person name="Bachman B."/>
            <person name="Battles P."/>
            <person name="Bell A."/>
            <person name="Bess C."/>
            <person name="Bickham C."/>
            <person name="Chaboub L."/>
            <person name="Chen D."/>
            <person name="Coyle M."/>
            <person name="Deiros D.R."/>
            <person name="Dinh H."/>
            <person name="Forbes L."/>
            <person name="Fowler G."/>
            <person name="Francisco L."/>
            <person name="Fu Q."/>
            <person name="Gubbala S."/>
            <person name="Hale W."/>
            <person name="Han Y."/>
            <person name="Hemphill L."/>
            <person name="Highlander S.K."/>
            <person name="Hirani K."/>
            <person name="Hogues M."/>
            <person name="Jackson L."/>
            <person name="Jakkamsetti A."/>
            <person name="Javaid M."/>
            <person name="Jiang H."/>
            <person name="Korchina V."/>
            <person name="Kovar C."/>
            <person name="Lara F."/>
            <person name="Lee S."/>
            <person name="Mata R."/>
            <person name="Mathew T."/>
            <person name="Moen C."/>
            <person name="Morales K."/>
            <person name="Munidasa M."/>
            <person name="Nazareth L."/>
            <person name="Ngo R."/>
            <person name="Nguyen L."/>
            <person name="Okwuonu G."/>
            <person name="Ongeri F."/>
            <person name="Patil S."/>
            <person name="Petrosino J."/>
            <person name="Pham C."/>
            <person name="Pham P."/>
            <person name="Pu L.-L."/>
            <person name="Puazo M."/>
            <person name="Raj R."/>
            <person name="Reid J."/>
            <person name="Rouhana J."/>
            <person name="Saada N."/>
            <person name="Shang Y."/>
            <person name="Simmons D."/>
            <person name="Thornton R."/>
            <person name="Warren J."/>
            <person name="Weissenberger G."/>
            <person name="Zhang J."/>
            <person name="Zhang L."/>
            <person name="Zhou C."/>
            <person name="Zhu D."/>
            <person name="Muzny D."/>
            <person name="Worley K."/>
            <person name="Gibbs R."/>
        </authorList>
    </citation>
    <scope>NUCLEOTIDE SEQUENCE [LARGE SCALE GENOMIC DNA]</scope>
    <source>
        <strain evidence="1 2">F0268</strain>
    </source>
</reference>
<dbReference type="AlphaFoldDB" id="C2KYF6"/>
<proteinExistence type="predicted"/>
<feature type="non-terminal residue" evidence="1">
    <location>
        <position position="1"/>
    </location>
</feature>
<comment type="caution">
    <text evidence="1">The sequence shown here is derived from an EMBL/GenBank/DDBJ whole genome shotgun (WGS) entry which is preliminary data.</text>
</comment>
<dbReference type="EMBL" id="ACKX01000158">
    <property type="protein sequence ID" value="EEJ51172.1"/>
    <property type="molecule type" value="Genomic_DNA"/>
</dbReference>
<evidence type="ECO:0000313" key="1">
    <source>
        <dbReference type="EMBL" id="EEJ51172.1"/>
    </source>
</evidence>
<gene>
    <name evidence="1" type="ORF">HMPREF6123_1525</name>
</gene>
<dbReference type="Proteomes" id="UP000004121">
    <property type="component" value="Unassembled WGS sequence"/>
</dbReference>
<evidence type="ECO:0000313" key="2">
    <source>
        <dbReference type="Proteomes" id="UP000004121"/>
    </source>
</evidence>
<dbReference type="HOGENOM" id="CLU_3281490_0_0_9"/>
<protein>
    <submittedName>
        <fullName evidence="1">Uncharacterized protein</fullName>
    </submittedName>
</protein>